<dbReference type="Proteomes" id="UP000479190">
    <property type="component" value="Unassembled WGS sequence"/>
</dbReference>
<evidence type="ECO:0000313" key="2">
    <source>
        <dbReference type="EMBL" id="CAB0028375.1"/>
    </source>
</evidence>
<protein>
    <submittedName>
        <fullName evidence="2">Uncharacterized protein</fullName>
    </submittedName>
</protein>
<feature type="compositionally biased region" description="Basic and acidic residues" evidence="1">
    <location>
        <begin position="183"/>
        <end position="201"/>
    </location>
</feature>
<gene>
    <name evidence="2" type="ORF">TBRA_LOCUS560</name>
</gene>
<dbReference type="AlphaFoldDB" id="A0A6H5HWY3"/>
<proteinExistence type="predicted"/>
<sequence length="255" mass="27837">MYYLCEASGAASTAARKEQQWQQRAGLHNVDEDDSSTYPYTRIVARRRVHDTDRCDDFLHDVHTRIISYKRVSEYGSKLGTIIVVACCCSVCICVGADDTTRDGRDGLRPALRATTGLRGNLVSNCTVDVHRHLKTLDYKQIAILSILRRSPSPGPSESEREPGQSNPPREDPPAADGQGGGRGDDQRIPRADGAEPRQDNPLEQLIGNPLFQAMARAPAVKRRRKLQTSGLLALGSGPVVSSSRGAIQYSPGDE</sequence>
<organism evidence="2 3">
    <name type="scientific">Trichogramma brassicae</name>
    <dbReference type="NCBI Taxonomy" id="86971"/>
    <lineage>
        <taxon>Eukaryota</taxon>
        <taxon>Metazoa</taxon>
        <taxon>Ecdysozoa</taxon>
        <taxon>Arthropoda</taxon>
        <taxon>Hexapoda</taxon>
        <taxon>Insecta</taxon>
        <taxon>Pterygota</taxon>
        <taxon>Neoptera</taxon>
        <taxon>Endopterygota</taxon>
        <taxon>Hymenoptera</taxon>
        <taxon>Apocrita</taxon>
        <taxon>Proctotrupomorpha</taxon>
        <taxon>Chalcidoidea</taxon>
        <taxon>Trichogrammatidae</taxon>
        <taxon>Trichogramma</taxon>
    </lineage>
</organism>
<name>A0A6H5HWY3_9HYME</name>
<evidence type="ECO:0000313" key="3">
    <source>
        <dbReference type="Proteomes" id="UP000479190"/>
    </source>
</evidence>
<dbReference type="EMBL" id="CADCXV010000125">
    <property type="protein sequence ID" value="CAB0028375.1"/>
    <property type="molecule type" value="Genomic_DNA"/>
</dbReference>
<reference evidence="2 3" key="1">
    <citation type="submission" date="2020-02" db="EMBL/GenBank/DDBJ databases">
        <authorList>
            <person name="Ferguson B K."/>
        </authorList>
    </citation>
    <scope>NUCLEOTIDE SEQUENCE [LARGE SCALE GENOMIC DNA]</scope>
</reference>
<feature type="compositionally biased region" description="Basic and acidic residues" evidence="1">
    <location>
        <begin position="158"/>
        <end position="173"/>
    </location>
</feature>
<keyword evidence="3" id="KW-1185">Reference proteome</keyword>
<evidence type="ECO:0000256" key="1">
    <source>
        <dbReference type="SAM" id="MobiDB-lite"/>
    </source>
</evidence>
<feature type="region of interest" description="Disordered" evidence="1">
    <location>
        <begin position="149"/>
        <end position="210"/>
    </location>
</feature>
<accession>A0A6H5HWY3</accession>
<feature type="region of interest" description="Disordered" evidence="1">
    <location>
        <begin position="231"/>
        <end position="255"/>
    </location>
</feature>